<dbReference type="AlphaFoldDB" id="A0A6P4FNM4"/>
<sequence>MGQLSFEEDCLVRELDSRYYGFLDLSKSKNSEIKSLVQQTVANFQNYIANGQAHEMKNALDNKNVIQKYDPSNVVVEHMENTSSQNDEDTKILDKETNEKNFICDEKPQDEQYVNALCKLGHLHLLLGEYSEGK</sequence>
<accession>A0A6P4FNM4</accession>
<protein>
    <submittedName>
        <fullName evidence="1">Uncharacterized protein LOC108053020</fullName>
    </submittedName>
</protein>
<dbReference type="RefSeq" id="XP_016991079.1">
    <property type="nucleotide sequence ID" value="XM_017135590.1"/>
</dbReference>
<name>A0A6P4FNM4_DRORH</name>
<proteinExistence type="predicted"/>
<reference evidence="1" key="1">
    <citation type="submission" date="2025-08" db="UniProtKB">
        <authorList>
            <consortium name="RefSeq"/>
        </authorList>
    </citation>
    <scope>IDENTIFICATION</scope>
</reference>
<evidence type="ECO:0000313" key="1">
    <source>
        <dbReference type="RefSeq" id="XP_016991079.1"/>
    </source>
</evidence>
<gene>
    <name evidence="1" type="primary">LOC108053020</name>
</gene>
<organism evidence="1">
    <name type="scientific">Drosophila rhopaloa</name>
    <name type="common">Fruit fly</name>
    <dbReference type="NCBI Taxonomy" id="1041015"/>
    <lineage>
        <taxon>Eukaryota</taxon>
        <taxon>Metazoa</taxon>
        <taxon>Ecdysozoa</taxon>
        <taxon>Arthropoda</taxon>
        <taxon>Hexapoda</taxon>
        <taxon>Insecta</taxon>
        <taxon>Pterygota</taxon>
        <taxon>Neoptera</taxon>
        <taxon>Endopterygota</taxon>
        <taxon>Diptera</taxon>
        <taxon>Brachycera</taxon>
        <taxon>Muscomorpha</taxon>
        <taxon>Ephydroidea</taxon>
        <taxon>Drosophilidae</taxon>
        <taxon>Drosophila</taxon>
        <taxon>Sophophora</taxon>
    </lineage>
</organism>
<dbReference type="OrthoDB" id="418911at2759"/>